<evidence type="ECO:0000256" key="2">
    <source>
        <dbReference type="ARBA" id="ARBA00022723"/>
    </source>
</evidence>
<dbReference type="Pfam" id="PF03328">
    <property type="entry name" value="HpcH_HpaI"/>
    <property type="match status" value="1"/>
</dbReference>
<gene>
    <name evidence="5" type="ORF">B7O98_00515</name>
</gene>
<evidence type="ECO:0000313" key="5">
    <source>
        <dbReference type="EMBL" id="PUA33936.1"/>
    </source>
</evidence>
<organism evidence="5 6">
    <name type="scientific">Zestosphaera tikiterensis</name>
    <dbReference type="NCBI Taxonomy" id="1973259"/>
    <lineage>
        <taxon>Archaea</taxon>
        <taxon>Thermoproteota</taxon>
        <taxon>Thermoprotei</taxon>
        <taxon>Desulfurococcales</taxon>
        <taxon>Desulfurococcaceae</taxon>
        <taxon>Zestosphaera</taxon>
    </lineage>
</organism>
<comment type="caution">
    <text evidence="5">The sequence shown here is derived from an EMBL/GenBank/DDBJ whole genome shotgun (WGS) entry which is preliminary data.</text>
</comment>
<dbReference type="PANTHER" id="PTHR30502">
    <property type="entry name" value="2-KETO-3-DEOXY-L-RHAMNONATE ALDOLASE"/>
    <property type="match status" value="1"/>
</dbReference>
<feature type="domain" description="HpcH/HpaI aldolase/citrate lyase" evidence="4">
    <location>
        <begin position="18"/>
        <end position="242"/>
    </location>
</feature>
<dbReference type="GO" id="GO:0016832">
    <property type="term" value="F:aldehyde-lyase activity"/>
    <property type="evidence" value="ECO:0007669"/>
    <property type="project" value="TreeGrafter"/>
</dbReference>
<evidence type="ECO:0000259" key="4">
    <source>
        <dbReference type="Pfam" id="PF03328"/>
    </source>
</evidence>
<evidence type="ECO:0000313" key="6">
    <source>
        <dbReference type="Proteomes" id="UP000244093"/>
    </source>
</evidence>
<sequence>MPLINRVLSKVSKGEPTFGVWITISHPEVTEILSNLPFDWFVFDMEHAPLTIKDVEFLMMPLRGTDIVPIVRVPWNDFVIIKQVLDLGAEGVIVPWINTREEAEKAVKAMKYPPEGIRGTGPRRCVMYGVRDAKEYFERWNESFILLTQIETVEGVKNIEEIIDVDGVTGSFIGPSDLSASLGAYRDFKNPAYIEALNKVLTATLKVGKIAGIMSNSPEDAAEKLRMGFNFITLSHDTRYLIEGAKLFLKAVGIPK</sequence>
<dbReference type="Proteomes" id="UP000244093">
    <property type="component" value="Unassembled WGS sequence"/>
</dbReference>
<accession>A0A2R7Y8X5</accession>
<dbReference type="GO" id="GO:0005737">
    <property type="term" value="C:cytoplasm"/>
    <property type="evidence" value="ECO:0007669"/>
    <property type="project" value="TreeGrafter"/>
</dbReference>
<comment type="similarity">
    <text evidence="1">Belongs to the HpcH/HpaI aldolase family.</text>
</comment>
<dbReference type="EMBL" id="NBVN01000001">
    <property type="protein sequence ID" value="PUA33936.1"/>
    <property type="molecule type" value="Genomic_DNA"/>
</dbReference>
<reference evidence="5 6" key="1">
    <citation type="journal article" date="2018" name="Syst. Appl. Microbiol.">
        <title>A new symbiotic nanoarchaeote (Candidatus Nanoclepta minutus) and its host (Zestosphaera tikiterensis gen. nov., sp. nov.) from a New Zealand hot spring.</title>
        <authorList>
            <person name="St John E."/>
            <person name="Liu Y."/>
            <person name="Podar M."/>
            <person name="Stott M.B."/>
            <person name="Meneghin J."/>
            <person name="Chen Z."/>
            <person name="Lagutin K."/>
            <person name="Mitchell K."/>
            <person name="Reysenbach A.L."/>
        </authorList>
    </citation>
    <scope>NUCLEOTIDE SEQUENCE [LARGE SCALE GENOMIC DNA]</scope>
    <source>
        <strain evidence="5">NZ3</strain>
    </source>
</reference>
<dbReference type="PANTHER" id="PTHR30502:SF0">
    <property type="entry name" value="PHOSPHOENOLPYRUVATE CARBOXYLASE FAMILY PROTEIN"/>
    <property type="match status" value="1"/>
</dbReference>
<dbReference type="InterPro" id="IPR050251">
    <property type="entry name" value="HpcH-HpaI_aldolase"/>
</dbReference>
<proteinExistence type="inferred from homology"/>
<dbReference type="SUPFAM" id="SSF51621">
    <property type="entry name" value="Phosphoenolpyruvate/pyruvate domain"/>
    <property type="match status" value="1"/>
</dbReference>
<evidence type="ECO:0000256" key="3">
    <source>
        <dbReference type="ARBA" id="ARBA00023239"/>
    </source>
</evidence>
<keyword evidence="2" id="KW-0479">Metal-binding</keyword>
<dbReference type="AlphaFoldDB" id="A0A2R7Y8X5"/>
<dbReference type="Gene3D" id="3.20.20.60">
    <property type="entry name" value="Phosphoenolpyruvate-binding domains"/>
    <property type="match status" value="1"/>
</dbReference>
<dbReference type="InterPro" id="IPR040442">
    <property type="entry name" value="Pyrv_kinase-like_dom_sf"/>
</dbReference>
<name>A0A2R7Y8X5_9CREN</name>
<dbReference type="GO" id="GO:0046872">
    <property type="term" value="F:metal ion binding"/>
    <property type="evidence" value="ECO:0007669"/>
    <property type="project" value="UniProtKB-KW"/>
</dbReference>
<evidence type="ECO:0000256" key="1">
    <source>
        <dbReference type="ARBA" id="ARBA00005568"/>
    </source>
</evidence>
<keyword evidence="3" id="KW-0456">Lyase</keyword>
<protein>
    <recommendedName>
        <fullName evidence="4">HpcH/HpaI aldolase/citrate lyase domain-containing protein</fullName>
    </recommendedName>
</protein>
<dbReference type="InterPro" id="IPR015813">
    <property type="entry name" value="Pyrv/PenolPyrv_kinase-like_dom"/>
</dbReference>
<dbReference type="InterPro" id="IPR005000">
    <property type="entry name" value="Aldolase/citrate-lyase_domain"/>
</dbReference>